<evidence type="ECO:0000256" key="2">
    <source>
        <dbReference type="SAM" id="Coils"/>
    </source>
</evidence>
<dbReference type="RefSeq" id="WP_223790828.1">
    <property type="nucleotide sequence ID" value="NZ_JAIOUQ010000003.1"/>
</dbReference>
<protein>
    <recommendedName>
        <fullName evidence="5">Integrase family protein</fullName>
    </recommendedName>
</protein>
<reference evidence="4" key="1">
    <citation type="journal article" date="2022" name="Microbiol. Resour. Announc.">
        <title>Draft Genome Sequence of a Methanogenic Archaeon from West Spitsbergen Permafrost.</title>
        <authorList>
            <person name="Trubitsyn V."/>
            <person name="Rivkina E."/>
            <person name="Shcherbakova V."/>
        </authorList>
    </citation>
    <scope>NUCLEOTIDE SEQUENCE [LARGE SCALE GENOMIC DNA]</scope>
    <source>
        <strain evidence="4">VT</strain>
    </source>
</reference>
<dbReference type="GO" id="GO:0015074">
    <property type="term" value="P:DNA integration"/>
    <property type="evidence" value="ECO:0007669"/>
    <property type="project" value="InterPro"/>
</dbReference>
<evidence type="ECO:0008006" key="5">
    <source>
        <dbReference type="Google" id="ProtNLM"/>
    </source>
</evidence>
<feature type="coiled-coil region" evidence="2">
    <location>
        <begin position="361"/>
        <end position="406"/>
    </location>
</feature>
<sequence>MEYTIEQIKEDLRFKKFLKKKIGIKPATITNYLYALKDFCNLTGKSPTEIHDMHKADLRNHVAEFDMWITDALDDYVHYMIENEFSYDGIRGRVGRIKSFLHAFRLRPTPEIDISKKRIVEDVKFALKVEDIRKAIKYSLPVYQSIFITQAQTGLSISDVLLLDIEDFISAVSKKDEELTIKEAIYRAKKEDNLIGCFDLRRKKTTAEFYTFAGPEVLRNMAELLDSRDEKYLKPDYPIFVKETSHLPVKLGENPLPEDLRLSPEAAKNYVHRMHKKKNIFPQIDVDGQKKNYFRTHKLRKWFSNQVRFKAGFSAEDTKYLMGQKTGDVLERYINPNSYNTLKASYRKALPFLAINDEIVMEENQEAIEKLEMDNKHLQEQMQKREEQHRIEMEEMKARVDNVETDSISVEDIKNLLPYIFKINGTEDLDLSATKSLEELMKNLKSKN</sequence>
<dbReference type="AlphaFoldDB" id="A0A8T5UN05"/>
<dbReference type="EMBL" id="JAIOUQ010000003">
    <property type="protein sequence ID" value="MBZ2165208.1"/>
    <property type="molecule type" value="Genomic_DNA"/>
</dbReference>
<evidence type="ECO:0000313" key="3">
    <source>
        <dbReference type="EMBL" id="MBZ2165208.1"/>
    </source>
</evidence>
<dbReference type="Gene3D" id="1.10.443.10">
    <property type="entry name" value="Intergrase catalytic core"/>
    <property type="match status" value="1"/>
</dbReference>
<gene>
    <name evidence="3" type="ORF">K8N75_04010</name>
</gene>
<dbReference type="Proteomes" id="UP000825933">
    <property type="component" value="Unassembled WGS sequence"/>
</dbReference>
<proteinExistence type="predicted"/>
<dbReference type="InterPro" id="IPR011010">
    <property type="entry name" value="DNA_brk_join_enz"/>
</dbReference>
<keyword evidence="2" id="KW-0175">Coiled coil</keyword>
<dbReference type="GO" id="GO:0006310">
    <property type="term" value="P:DNA recombination"/>
    <property type="evidence" value="ECO:0007669"/>
    <property type="project" value="UniProtKB-KW"/>
</dbReference>
<dbReference type="GO" id="GO:0003677">
    <property type="term" value="F:DNA binding"/>
    <property type="evidence" value="ECO:0007669"/>
    <property type="project" value="InterPro"/>
</dbReference>
<accession>A0A8T5UN05</accession>
<keyword evidence="1" id="KW-0233">DNA recombination</keyword>
<dbReference type="InterPro" id="IPR013762">
    <property type="entry name" value="Integrase-like_cat_sf"/>
</dbReference>
<comment type="caution">
    <text evidence="3">The sequence shown here is derived from an EMBL/GenBank/DDBJ whole genome shotgun (WGS) entry which is preliminary data.</text>
</comment>
<name>A0A8T5UN05_9EURY</name>
<organism evidence="3 4">
    <name type="scientific">Methanobacterium spitsbergense</name>
    <dbReference type="NCBI Taxonomy" id="2874285"/>
    <lineage>
        <taxon>Archaea</taxon>
        <taxon>Methanobacteriati</taxon>
        <taxon>Methanobacteriota</taxon>
        <taxon>Methanomada group</taxon>
        <taxon>Methanobacteria</taxon>
        <taxon>Methanobacteriales</taxon>
        <taxon>Methanobacteriaceae</taxon>
        <taxon>Methanobacterium</taxon>
    </lineage>
</organism>
<keyword evidence="4" id="KW-1185">Reference proteome</keyword>
<evidence type="ECO:0000313" key="4">
    <source>
        <dbReference type="Proteomes" id="UP000825933"/>
    </source>
</evidence>
<evidence type="ECO:0000256" key="1">
    <source>
        <dbReference type="ARBA" id="ARBA00023172"/>
    </source>
</evidence>
<dbReference type="SUPFAM" id="SSF56349">
    <property type="entry name" value="DNA breaking-rejoining enzymes"/>
    <property type="match status" value="1"/>
</dbReference>